<evidence type="ECO:0000256" key="1">
    <source>
        <dbReference type="ARBA" id="ARBA00010515"/>
    </source>
</evidence>
<dbReference type="Gene3D" id="3.40.50.1820">
    <property type="entry name" value="alpha/beta hydrolase"/>
    <property type="match status" value="1"/>
</dbReference>
<dbReference type="AlphaFoldDB" id="Q6BGF1"/>
<dbReference type="RefSeq" id="XP_001423436.1">
    <property type="nucleotide sequence ID" value="XM_001423399.1"/>
</dbReference>
<evidence type="ECO:0000313" key="5">
    <source>
        <dbReference type="EMBL" id="CAK56038.1"/>
    </source>
</evidence>
<dbReference type="PROSITE" id="PS01173">
    <property type="entry name" value="LIPASE_GDXG_HIS"/>
    <property type="match status" value="1"/>
</dbReference>
<dbReference type="OMA" id="PRYFRCI"/>
<dbReference type="GO" id="GO:0005829">
    <property type="term" value="C:cytosol"/>
    <property type="evidence" value="ECO:0000318"/>
    <property type="project" value="GO_Central"/>
</dbReference>
<dbReference type="SUPFAM" id="SSF53474">
    <property type="entry name" value="alpha/beta-Hydrolases"/>
    <property type="match status" value="1"/>
</dbReference>
<name>Q6BGF1_PARTE</name>
<dbReference type="InterPro" id="IPR029058">
    <property type="entry name" value="AB_hydrolase_fold"/>
</dbReference>
<dbReference type="Proteomes" id="UP000000600">
    <property type="component" value="Unassembled WGS sequence"/>
</dbReference>
<dbReference type="KEGG" id="ptm:PTMB.72"/>
<evidence type="ECO:0000259" key="3">
    <source>
        <dbReference type="Pfam" id="PF07859"/>
    </source>
</evidence>
<sequence length="632" mass="72920">MQFINNDSLFNFSSESNEEIDVVPSEHHLNLQTTVVKDKFYQNLQSSITMLNQMLGLSQNILNKQNTKEDVSKKILQLITIASEGLMQIEQIYSLIELKEFGIHQRHQNYNQAQSYNSINQNTTNMVLDYLNHFILNKILEILNKFPNQDKQQNRKFSIYCSKLQSCIEILPGATSVMQDDLFSLNQQHLFWQQLKNHIEIKQLADHEQVRQSYDKVCEGILLANAMISKGSEYEGQIKQQFMQGLGFVFYALNKQKMKSRANHFLADPKKEEVFKAWNLPEQGLVKMLLPAVFPFIKFNQKIYIPRYFRCISSEYILNQYKRSTINKINNDCGLFYPENRITLEDLLTKKESSDRVQVRILCHEILKPKKQSLLQQFVGQIIKNDTVFDKIIIHIHGGGFVAMSSRSHQTYTRKWANALKVPIFSIDYRMAPNHPYPAGLDDCWQAYMFILTFIEQYYNVVPNKVVLVGDSAGGNLVAALTIQAIKAGVRVPDGVLLAYPALSLDIKQFTPSFLVSLDDSLLHHTVLKLCLKSYIQKEFNPNLDPMLSPSKANDDILKRFPKTRIQVGTYDPLHDESFRLLQRLIQLNRDARLIEYQSMPHGFLSFDVINGMSEAKQTVLDAQDILSDLLK</sequence>
<dbReference type="InterPro" id="IPR002168">
    <property type="entry name" value="Lipase_GDXG_HIS_AS"/>
</dbReference>
<dbReference type="InterPro" id="IPR013094">
    <property type="entry name" value="AB_hydrolase_3"/>
</dbReference>
<dbReference type="HOGENOM" id="CLU_023441_0_0_1"/>
<dbReference type="GeneID" id="5009220"/>
<dbReference type="ESTHER" id="parte-q6bgf1">
    <property type="family name" value="Hormone-sensitive_lipase_like"/>
</dbReference>
<reference evidence="4 6" key="1">
    <citation type="journal article" date="2004" name="Curr. Biol.">
        <title>High coding density on the largest Paramecium tetraurelia somatic chromosome.</title>
        <authorList>
            <person name="Zagulski M."/>
            <person name="Nowak J.K."/>
            <person name="Le Mouel A."/>
            <person name="Nowacki M."/>
            <person name="Migdalski A."/>
            <person name="Gromadka R."/>
            <person name="Noel B."/>
            <person name="Blanc I."/>
            <person name="Dessen P."/>
            <person name="Wincker P."/>
            <person name="Keller A.M."/>
            <person name="Cohen J."/>
            <person name="Meyer E."/>
            <person name="Sperling L."/>
        </authorList>
    </citation>
    <scope>NUCLEOTIDE SEQUENCE [LARGE SCALE GENOMIC DNA]</scope>
    <source>
        <strain evidence="4 6">Stock d4-2</strain>
    </source>
</reference>
<dbReference type="RefSeq" id="XP_001346896.1">
    <property type="nucleotide sequence ID" value="XM_001346860.1"/>
</dbReference>
<keyword evidence="6" id="KW-1185">Reference proteome</keyword>
<reference evidence="4" key="4">
    <citation type="submission" date="2006-11" db="EMBL/GenBank/DDBJ databases">
        <title>Paramecium megabase sequencing project.</title>
        <authorList>
            <person name="Nowak J.K."/>
            <person name="Migdalski A."/>
            <person name="Gromadka R."/>
            <person name="Zagulski M."/>
        </authorList>
    </citation>
    <scope>NUCLEOTIDE SEQUENCE</scope>
    <source>
        <strain evidence="4">Stock d4-2</strain>
    </source>
</reference>
<dbReference type="Pfam" id="PF07859">
    <property type="entry name" value="Abhydrolase_3"/>
    <property type="match status" value="1"/>
</dbReference>
<dbReference type="STRING" id="5888.Q6BGF1"/>
<evidence type="ECO:0000256" key="2">
    <source>
        <dbReference type="ARBA" id="ARBA00022801"/>
    </source>
</evidence>
<organism evidence="4 6">
    <name type="scientific">Paramecium tetraurelia</name>
    <dbReference type="NCBI Taxonomy" id="5888"/>
    <lineage>
        <taxon>Eukaryota</taxon>
        <taxon>Sar</taxon>
        <taxon>Alveolata</taxon>
        <taxon>Ciliophora</taxon>
        <taxon>Intramacronucleata</taxon>
        <taxon>Oligohymenophorea</taxon>
        <taxon>Peniculida</taxon>
        <taxon>Parameciidae</taxon>
        <taxon>Paramecium</taxon>
    </lineage>
</organism>
<dbReference type="PANTHER" id="PTHR23025">
    <property type="entry name" value="TRIACYLGLYCEROL LIPASE"/>
    <property type="match status" value="1"/>
</dbReference>
<dbReference type="KEGG" id="ptm:GSPATT00000473001"/>
<protein>
    <submittedName>
        <fullName evidence="5">Chromosome undetermined scaffold_1, whole genome shotgun sequence</fullName>
    </submittedName>
    <submittedName>
        <fullName evidence="4">Lipase, putative</fullName>
    </submittedName>
</protein>
<dbReference type="EMBL" id="CR548612">
    <property type="protein sequence ID" value="CAH03269.1"/>
    <property type="molecule type" value="Genomic_DNA"/>
</dbReference>
<dbReference type="OrthoDB" id="408631at2759"/>
<dbReference type="eggNOG" id="KOG4388">
    <property type="taxonomic scope" value="Eukaryota"/>
</dbReference>
<comment type="similarity">
    <text evidence="1">Belongs to the 'GDXG' lipolytic enzyme family.</text>
</comment>
<evidence type="ECO:0000313" key="6">
    <source>
        <dbReference type="Proteomes" id="UP000000600"/>
    </source>
</evidence>
<feature type="domain" description="Alpha/beta hydrolase fold-3" evidence="3">
    <location>
        <begin position="393"/>
        <end position="605"/>
    </location>
</feature>
<dbReference type="PANTHER" id="PTHR23025:SF3">
    <property type="entry name" value="HORMONE-SENSITIVE LIPASE"/>
    <property type="match status" value="1"/>
</dbReference>
<dbReference type="GO" id="GO:0004806">
    <property type="term" value="F:triacylglycerol lipase activity"/>
    <property type="evidence" value="ECO:0000318"/>
    <property type="project" value="GO_Central"/>
</dbReference>
<reference evidence="5 6" key="2">
    <citation type="journal article" date="2006" name="Nature">
        <title>Global trends of whole-genome duplications revealed by the ciliate Paramecium tetraurelia.</title>
        <authorList>
            <consortium name="Genoscope"/>
            <person name="Aury J.-M."/>
            <person name="Jaillon O."/>
            <person name="Duret L."/>
            <person name="Noel B."/>
            <person name="Jubin C."/>
            <person name="Porcel B.M."/>
            <person name="Segurens B."/>
            <person name="Daubin V."/>
            <person name="Anthouard V."/>
            <person name="Aiach N."/>
            <person name="Arnaiz O."/>
            <person name="Billaut A."/>
            <person name="Beisson J."/>
            <person name="Blanc I."/>
            <person name="Bouhouche K."/>
            <person name="Camara F."/>
            <person name="Duharcourt S."/>
            <person name="Guigo R."/>
            <person name="Gogendeau D."/>
            <person name="Katinka M."/>
            <person name="Keller A.-M."/>
            <person name="Kissmehl R."/>
            <person name="Klotz C."/>
            <person name="Koll F."/>
            <person name="Le Moue A."/>
            <person name="Lepere C."/>
            <person name="Malinsky S."/>
            <person name="Nowacki M."/>
            <person name="Nowak J.K."/>
            <person name="Plattner H."/>
            <person name="Poulain J."/>
            <person name="Ruiz F."/>
            <person name="Serrano V."/>
            <person name="Zagulski M."/>
            <person name="Dessen P."/>
            <person name="Betermier M."/>
            <person name="Weissenbach J."/>
            <person name="Scarpelli C."/>
            <person name="Schachter V."/>
            <person name="Sperling L."/>
            <person name="Meyer E."/>
            <person name="Cohen J."/>
            <person name="Wincker P."/>
        </authorList>
    </citation>
    <scope>NUCLEOTIDE SEQUENCE [LARGE SCALE GENOMIC DNA]</scope>
    <source>
        <strain evidence="5 6">Stock d4-2</strain>
    </source>
</reference>
<keyword evidence="2" id="KW-0378">Hydrolase</keyword>
<evidence type="ECO:0000313" key="4">
    <source>
        <dbReference type="EMBL" id="CAH03269.1"/>
    </source>
</evidence>
<accession>Q6BGF1</accession>
<dbReference type="GeneID" id="79574010"/>
<dbReference type="EMBL" id="CT867985">
    <property type="protein sequence ID" value="CAK56038.1"/>
    <property type="molecule type" value="Genomic_DNA"/>
</dbReference>
<dbReference type="GO" id="GO:0019433">
    <property type="term" value="P:triglyceride catabolic process"/>
    <property type="evidence" value="ECO:0000318"/>
    <property type="project" value="GO_Central"/>
</dbReference>
<proteinExistence type="inferred from homology"/>
<reference evidence="5" key="3">
    <citation type="submission" date="2006-03" db="EMBL/GenBank/DDBJ databases">
        <authorList>
            <consortium name="Genoscope"/>
        </authorList>
    </citation>
    <scope>NUCLEOTIDE SEQUENCE</scope>
    <source>
        <strain evidence="5">Stock d4-2</strain>
    </source>
</reference>
<dbReference type="InParanoid" id="Q6BGF1"/>
<dbReference type="GO" id="GO:0004771">
    <property type="term" value="F:sterol ester esterase activity"/>
    <property type="evidence" value="ECO:0000318"/>
    <property type="project" value="GO_Central"/>
</dbReference>
<gene>
    <name evidence="5" type="ORF">GSPATT00000473001</name>
    <name evidence="4" type="ORF">PTMB.72</name>
</gene>